<evidence type="ECO:0000313" key="17">
    <source>
        <dbReference type="Proteomes" id="UP000182334"/>
    </source>
</evidence>
<dbReference type="InterPro" id="IPR013766">
    <property type="entry name" value="Thioredoxin_domain"/>
</dbReference>
<feature type="compositionally biased region" description="Acidic residues" evidence="14">
    <location>
        <begin position="245"/>
        <end position="258"/>
    </location>
</feature>
<feature type="compositionally biased region" description="Basic and acidic residues" evidence="14">
    <location>
        <begin position="17"/>
        <end position="31"/>
    </location>
</feature>
<dbReference type="SUPFAM" id="SSF52833">
    <property type="entry name" value="Thioredoxin-like"/>
    <property type="match status" value="1"/>
</dbReference>
<evidence type="ECO:0000256" key="3">
    <source>
        <dbReference type="ARBA" id="ARBA00013017"/>
    </source>
</evidence>
<evidence type="ECO:0000259" key="15">
    <source>
        <dbReference type="PROSITE" id="PS51352"/>
    </source>
</evidence>
<dbReference type="GO" id="GO:0034599">
    <property type="term" value="P:cellular response to oxidative stress"/>
    <property type="evidence" value="ECO:0007669"/>
    <property type="project" value="UniProtKB-ARBA"/>
</dbReference>
<evidence type="ECO:0000256" key="13">
    <source>
        <dbReference type="ARBA" id="ARBA00077538"/>
    </source>
</evidence>
<keyword evidence="4" id="KW-0575">Peroxidase</keyword>
<keyword evidence="8" id="KW-0539">Nucleus</keyword>
<accession>A0A1L0DMZ2</accession>
<dbReference type="InterPro" id="IPR050924">
    <property type="entry name" value="Peroxiredoxin_BCP/PrxQ"/>
</dbReference>
<protein>
    <recommendedName>
        <fullName evidence="3">thioredoxin-dependent peroxiredoxin</fullName>
        <ecNumber evidence="3">1.11.1.24</ecNumber>
    </recommendedName>
    <alternativeName>
        <fullName evidence="13">Nuclear thiol peroxidase</fullName>
    </alternativeName>
    <alternativeName>
        <fullName evidence="10">Thioredoxin peroxidase</fullName>
    </alternativeName>
</protein>
<evidence type="ECO:0000256" key="2">
    <source>
        <dbReference type="ARBA" id="ARBA00011245"/>
    </source>
</evidence>
<keyword evidence="5" id="KW-0049">Antioxidant</keyword>
<reference evidence="16 17" key="1">
    <citation type="submission" date="2016-10" db="EMBL/GenBank/DDBJ databases">
        <authorList>
            <person name="de Groot N.N."/>
        </authorList>
    </citation>
    <scope>NUCLEOTIDE SEQUENCE [LARGE SCALE GENOMIC DNA]</scope>
    <source>
        <strain evidence="16 17">CBS 141442</strain>
    </source>
</reference>
<feature type="region of interest" description="Disordered" evidence="14">
    <location>
        <begin position="1"/>
        <end position="31"/>
    </location>
</feature>
<organism evidence="16 17">
    <name type="scientific">Sungouiella intermedia</name>
    <dbReference type="NCBI Taxonomy" id="45354"/>
    <lineage>
        <taxon>Eukaryota</taxon>
        <taxon>Fungi</taxon>
        <taxon>Dikarya</taxon>
        <taxon>Ascomycota</taxon>
        <taxon>Saccharomycotina</taxon>
        <taxon>Pichiomycetes</taxon>
        <taxon>Metschnikowiaceae</taxon>
        <taxon>Sungouiella</taxon>
    </lineage>
</organism>
<dbReference type="PANTHER" id="PTHR42801">
    <property type="entry name" value="THIOREDOXIN-DEPENDENT PEROXIDE REDUCTASE"/>
    <property type="match status" value="1"/>
</dbReference>
<evidence type="ECO:0000256" key="9">
    <source>
        <dbReference type="ARBA" id="ARBA00023284"/>
    </source>
</evidence>
<dbReference type="FunFam" id="3.40.30.10:FF:000157">
    <property type="entry name" value="DOT5p Nuclear thiol peroxidase"/>
    <property type="match status" value="1"/>
</dbReference>
<dbReference type="EMBL" id="LT635761">
    <property type="protein sequence ID" value="SGZ57224.1"/>
    <property type="molecule type" value="Genomic_DNA"/>
</dbReference>
<dbReference type="Proteomes" id="UP000182334">
    <property type="component" value="Chromosome VI"/>
</dbReference>
<feature type="compositionally biased region" description="Basic and acidic residues" evidence="14">
    <location>
        <begin position="194"/>
        <end position="216"/>
    </location>
</feature>
<evidence type="ECO:0000256" key="14">
    <source>
        <dbReference type="SAM" id="MobiDB-lite"/>
    </source>
</evidence>
<dbReference type="Pfam" id="PF00578">
    <property type="entry name" value="AhpC-TSA"/>
    <property type="match status" value="1"/>
</dbReference>
<evidence type="ECO:0000256" key="7">
    <source>
        <dbReference type="ARBA" id="ARBA00023157"/>
    </source>
</evidence>
<keyword evidence="6" id="KW-0560">Oxidoreductase</keyword>
<keyword evidence="7" id="KW-1015">Disulfide bond</keyword>
<evidence type="ECO:0000313" key="16">
    <source>
        <dbReference type="EMBL" id="SGZ57224.1"/>
    </source>
</evidence>
<comment type="subcellular location">
    <subcellularLocation>
        <location evidence="1">Nucleus</location>
    </subcellularLocation>
</comment>
<dbReference type="PANTHER" id="PTHR42801:SF23">
    <property type="entry name" value="PEROXIREDOXIN DOT5"/>
    <property type="match status" value="1"/>
</dbReference>
<dbReference type="STRING" id="45354.A0A1L0DMZ2"/>
<gene>
    <name evidence="16" type="ORF">SAMEA4029010_CIC11G00000003920</name>
</gene>
<comment type="catalytic activity">
    <reaction evidence="12">
        <text>a hydroperoxide + [thioredoxin]-dithiol = an alcohol + [thioredoxin]-disulfide + H2O</text>
        <dbReference type="Rhea" id="RHEA:62620"/>
        <dbReference type="Rhea" id="RHEA-COMP:10698"/>
        <dbReference type="Rhea" id="RHEA-COMP:10700"/>
        <dbReference type="ChEBI" id="CHEBI:15377"/>
        <dbReference type="ChEBI" id="CHEBI:29950"/>
        <dbReference type="ChEBI" id="CHEBI:30879"/>
        <dbReference type="ChEBI" id="CHEBI:35924"/>
        <dbReference type="ChEBI" id="CHEBI:50058"/>
        <dbReference type="EC" id="1.11.1.24"/>
    </reaction>
</comment>
<evidence type="ECO:0000256" key="11">
    <source>
        <dbReference type="ARBA" id="ARBA00038489"/>
    </source>
</evidence>
<feature type="domain" description="Thioredoxin" evidence="15">
    <location>
        <begin position="46"/>
        <end position="193"/>
    </location>
</feature>
<sequence length="266" mass="29901">MPELRRSKRVSLAPVPESKKPKSEAEKVGKVKNVAEPKKKATSKELLEGDEIPDLTLLDENENEVSLRDAAKKRKYLVIFAYPKASTPGCTRQVCGFQKNYQKLTELDTTVFGLSADKPKSQLNFVTKQKLEYPLLSDPTSELIGLLGAKKSPSGIKRSHWIFVDGVLKIKKIQISPEVSVNSALEDIEKLREDAEDEKDVRDVKEEEKEGSKEEENKDETEEKNDTKEEEKKEEVKEEVKVDNGVEENENGENENGENGEKGAEA</sequence>
<evidence type="ECO:0000256" key="4">
    <source>
        <dbReference type="ARBA" id="ARBA00022559"/>
    </source>
</evidence>
<keyword evidence="17" id="KW-1185">Reference proteome</keyword>
<comment type="similarity">
    <text evidence="11">Belongs to the peroxiredoxin family. BCP/PrxQ subfamily.</text>
</comment>
<dbReference type="AlphaFoldDB" id="A0A1L0DMZ2"/>
<dbReference type="InterPro" id="IPR000866">
    <property type="entry name" value="AhpC/TSA"/>
</dbReference>
<dbReference type="GO" id="GO:0005634">
    <property type="term" value="C:nucleus"/>
    <property type="evidence" value="ECO:0007669"/>
    <property type="project" value="UniProtKB-SubCell"/>
</dbReference>
<comment type="subunit">
    <text evidence="2">Monomer.</text>
</comment>
<dbReference type="CDD" id="cd03017">
    <property type="entry name" value="PRX_BCP"/>
    <property type="match status" value="1"/>
</dbReference>
<name>A0A1L0DMZ2_9ASCO</name>
<proteinExistence type="inferred from homology"/>
<dbReference type="InterPro" id="IPR036249">
    <property type="entry name" value="Thioredoxin-like_sf"/>
</dbReference>
<dbReference type="Gene3D" id="3.40.30.10">
    <property type="entry name" value="Glutaredoxin"/>
    <property type="match status" value="1"/>
</dbReference>
<evidence type="ECO:0000256" key="10">
    <source>
        <dbReference type="ARBA" id="ARBA00032824"/>
    </source>
</evidence>
<evidence type="ECO:0000256" key="5">
    <source>
        <dbReference type="ARBA" id="ARBA00022862"/>
    </source>
</evidence>
<feature type="region of interest" description="Disordered" evidence="14">
    <location>
        <begin position="194"/>
        <end position="266"/>
    </location>
</feature>
<dbReference type="GO" id="GO:0008379">
    <property type="term" value="F:thioredoxin peroxidase activity"/>
    <property type="evidence" value="ECO:0007669"/>
    <property type="project" value="TreeGrafter"/>
</dbReference>
<dbReference type="OrthoDB" id="338622at2759"/>
<evidence type="ECO:0000256" key="1">
    <source>
        <dbReference type="ARBA" id="ARBA00004123"/>
    </source>
</evidence>
<dbReference type="PROSITE" id="PS51352">
    <property type="entry name" value="THIOREDOXIN_2"/>
    <property type="match status" value="1"/>
</dbReference>
<evidence type="ECO:0000256" key="6">
    <source>
        <dbReference type="ARBA" id="ARBA00023002"/>
    </source>
</evidence>
<evidence type="ECO:0000256" key="12">
    <source>
        <dbReference type="ARBA" id="ARBA00049091"/>
    </source>
</evidence>
<evidence type="ECO:0000256" key="8">
    <source>
        <dbReference type="ARBA" id="ARBA00023242"/>
    </source>
</evidence>
<dbReference type="GO" id="GO:0045454">
    <property type="term" value="P:cell redox homeostasis"/>
    <property type="evidence" value="ECO:0007669"/>
    <property type="project" value="TreeGrafter"/>
</dbReference>
<dbReference type="GO" id="GO:0005737">
    <property type="term" value="C:cytoplasm"/>
    <property type="evidence" value="ECO:0007669"/>
    <property type="project" value="TreeGrafter"/>
</dbReference>
<dbReference type="EC" id="1.11.1.24" evidence="3"/>
<feature type="compositionally biased region" description="Basic and acidic residues" evidence="14">
    <location>
        <begin position="224"/>
        <end position="244"/>
    </location>
</feature>
<keyword evidence="9" id="KW-0676">Redox-active center</keyword>